<dbReference type="InterPro" id="IPR013785">
    <property type="entry name" value="Aldolase_TIM"/>
</dbReference>
<dbReference type="InterPro" id="IPR007197">
    <property type="entry name" value="rSAM"/>
</dbReference>
<dbReference type="Gene3D" id="3.20.20.70">
    <property type="entry name" value="Aldolase class I"/>
    <property type="match status" value="1"/>
</dbReference>
<accession>A0A2M8L7E4</accession>
<dbReference type="PROSITE" id="PS51918">
    <property type="entry name" value="RADICAL_SAM"/>
    <property type="match status" value="1"/>
</dbReference>
<dbReference type="CDD" id="cd01335">
    <property type="entry name" value="Radical_SAM"/>
    <property type="match status" value="1"/>
</dbReference>
<feature type="domain" description="Radical SAM core" evidence="5">
    <location>
        <begin position="43"/>
        <end position="281"/>
    </location>
</feature>
<dbReference type="PANTHER" id="PTHR11228:SF7">
    <property type="entry name" value="PQQA PEPTIDE CYCLASE"/>
    <property type="match status" value="1"/>
</dbReference>
<keyword evidence="2" id="KW-0479">Metal-binding</keyword>
<dbReference type="SFLD" id="SFLDG01386">
    <property type="entry name" value="main_SPASM_domain-containing"/>
    <property type="match status" value="1"/>
</dbReference>
<dbReference type="EMBL" id="PFEM01000017">
    <property type="protein sequence ID" value="PJE70154.1"/>
    <property type="molecule type" value="Genomic_DNA"/>
</dbReference>
<dbReference type="SFLD" id="SFLDG01067">
    <property type="entry name" value="SPASM/twitch_domain_containing"/>
    <property type="match status" value="1"/>
</dbReference>
<keyword evidence="3" id="KW-0408">Iron</keyword>
<evidence type="ECO:0000259" key="5">
    <source>
        <dbReference type="PROSITE" id="PS51918"/>
    </source>
</evidence>
<evidence type="ECO:0000256" key="3">
    <source>
        <dbReference type="ARBA" id="ARBA00023004"/>
    </source>
</evidence>
<evidence type="ECO:0000256" key="4">
    <source>
        <dbReference type="ARBA" id="ARBA00023014"/>
    </source>
</evidence>
<dbReference type="SFLD" id="SFLDS00029">
    <property type="entry name" value="Radical_SAM"/>
    <property type="match status" value="1"/>
</dbReference>
<name>A0A2M8L7E4_9BACT</name>
<keyword evidence="1" id="KW-0949">S-adenosyl-L-methionine</keyword>
<dbReference type="GO" id="GO:0051536">
    <property type="term" value="F:iron-sulfur cluster binding"/>
    <property type="evidence" value="ECO:0007669"/>
    <property type="project" value="UniProtKB-KW"/>
</dbReference>
<gene>
    <name evidence="6" type="ORF">COU97_01160</name>
</gene>
<evidence type="ECO:0000313" key="7">
    <source>
        <dbReference type="Proteomes" id="UP000231579"/>
    </source>
</evidence>
<protein>
    <recommendedName>
        <fullName evidence="5">Radical SAM core domain-containing protein</fullName>
    </recommendedName>
</protein>
<dbReference type="SUPFAM" id="SSF102114">
    <property type="entry name" value="Radical SAM enzymes"/>
    <property type="match status" value="1"/>
</dbReference>
<reference evidence="7" key="1">
    <citation type="submission" date="2017-09" db="EMBL/GenBank/DDBJ databases">
        <title>Depth-based differentiation of microbial function through sediment-hosted aquifers and enrichment of novel symbionts in the deep terrestrial subsurface.</title>
        <authorList>
            <person name="Probst A.J."/>
            <person name="Ladd B."/>
            <person name="Jarett J.K."/>
            <person name="Geller-Mcgrath D.E."/>
            <person name="Sieber C.M.K."/>
            <person name="Emerson J.B."/>
            <person name="Anantharaman K."/>
            <person name="Thomas B.C."/>
            <person name="Malmstrom R."/>
            <person name="Stieglmeier M."/>
            <person name="Klingl A."/>
            <person name="Woyke T."/>
            <person name="Ryan C.M."/>
            <person name="Banfield J.F."/>
        </authorList>
    </citation>
    <scope>NUCLEOTIDE SEQUENCE [LARGE SCALE GENOMIC DNA]</scope>
</reference>
<keyword evidence="4" id="KW-0411">Iron-sulfur</keyword>
<dbReference type="PANTHER" id="PTHR11228">
    <property type="entry name" value="RADICAL SAM DOMAIN PROTEIN"/>
    <property type="match status" value="1"/>
</dbReference>
<dbReference type="AlphaFoldDB" id="A0A2M8L7E4"/>
<sequence length="391" mass="44610">MKLLPYTRATERQYASFLRLPEVAQKLLLASLCRVNHFRIDRLKTPIILTFFVTNRCNARCKHCFYWQDLQANNASELTLGEIKKIIASLKHRLSTVLLTGGEPFLRQDLASICRAFYDLNQTKKINIPTNGLEPQLIDQTAQKITRCKGLFLNVVVSLDGLGKNHDLIRGVPGAFEKVITTVRRLKKLEKQRPNFKVGIQTVVSSRNYKEIGQLAHFVQSEFNITPGFQFIRGSHSGVYSLNPAVSADFNPPDKSFRLPSPERLRQVNRLINTQIQTGQNQLLARIDQVKRGYLLQIMKQKKRLFPCLAGKIDGVIYPSGEVALCEYTTSFANLKNFAFDFERLWNSPEANQRRAQTTHCACTHPCNVVNSMRYDLKTLLKLASPDEKNR</sequence>
<dbReference type="InterPro" id="IPR050377">
    <property type="entry name" value="Radical_SAM_PqqE_MftC-like"/>
</dbReference>
<organism evidence="6 7">
    <name type="scientific">Candidatus Shapirobacteria bacterium CG10_big_fil_rev_8_21_14_0_10_48_15</name>
    <dbReference type="NCBI Taxonomy" id="1974484"/>
    <lineage>
        <taxon>Bacteria</taxon>
        <taxon>Candidatus Shapironibacteriota</taxon>
    </lineage>
</organism>
<evidence type="ECO:0000256" key="1">
    <source>
        <dbReference type="ARBA" id="ARBA00022691"/>
    </source>
</evidence>
<dbReference type="Pfam" id="PF04055">
    <property type="entry name" value="Radical_SAM"/>
    <property type="match status" value="1"/>
</dbReference>
<dbReference type="Proteomes" id="UP000231579">
    <property type="component" value="Unassembled WGS sequence"/>
</dbReference>
<evidence type="ECO:0000313" key="6">
    <source>
        <dbReference type="EMBL" id="PJE70154.1"/>
    </source>
</evidence>
<proteinExistence type="predicted"/>
<comment type="caution">
    <text evidence="6">The sequence shown here is derived from an EMBL/GenBank/DDBJ whole genome shotgun (WGS) entry which is preliminary data.</text>
</comment>
<dbReference type="GO" id="GO:0003824">
    <property type="term" value="F:catalytic activity"/>
    <property type="evidence" value="ECO:0007669"/>
    <property type="project" value="InterPro"/>
</dbReference>
<evidence type="ECO:0000256" key="2">
    <source>
        <dbReference type="ARBA" id="ARBA00022723"/>
    </source>
</evidence>
<dbReference type="InterPro" id="IPR058240">
    <property type="entry name" value="rSAM_sf"/>
</dbReference>
<dbReference type="GO" id="GO:0046872">
    <property type="term" value="F:metal ion binding"/>
    <property type="evidence" value="ECO:0007669"/>
    <property type="project" value="UniProtKB-KW"/>
</dbReference>